<protein>
    <submittedName>
        <fullName evidence="1">Uncharacterized protein</fullName>
    </submittedName>
</protein>
<dbReference type="EMBL" id="JADBDZ010000001">
    <property type="protein sequence ID" value="MBE1532092.1"/>
    <property type="molecule type" value="Genomic_DNA"/>
</dbReference>
<accession>A0ABR9JNG3</accession>
<sequence>MAEVGANPGEVVAGGREAGAIAVTFTGLTTMFQAEVDTAYLYAAESPLQRGYARFGEDNAAAMARVQRHGEALSGNVEAAGSNTAFTDHTIEEENYGVRELLLRDLNYQLIRE</sequence>
<evidence type="ECO:0000313" key="2">
    <source>
        <dbReference type="Proteomes" id="UP000627838"/>
    </source>
</evidence>
<proteinExistence type="predicted"/>
<dbReference type="Proteomes" id="UP000627838">
    <property type="component" value="Unassembled WGS sequence"/>
</dbReference>
<dbReference type="RefSeq" id="WP_192758842.1">
    <property type="nucleotide sequence ID" value="NZ_JADBDZ010000001.1"/>
</dbReference>
<gene>
    <name evidence="1" type="ORF">H4W34_001925</name>
</gene>
<keyword evidence="2" id="KW-1185">Reference proteome</keyword>
<comment type="caution">
    <text evidence="1">The sequence shown here is derived from an EMBL/GenBank/DDBJ whole genome shotgun (WGS) entry which is preliminary data.</text>
</comment>
<reference evidence="1 2" key="1">
    <citation type="submission" date="2020-10" db="EMBL/GenBank/DDBJ databases">
        <title>Sequencing the genomes of 1000 actinobacteria strains.</title>
        <authorList>
            <person name="Klenk H.-P."/>
        </authorList>
    </citation>
    <scope>NUCLEOTIDE SEQUENCE [LARGE SCALE GENOMIC DNA]</scope>
    <source>
        <strain evidence="1 2">DSM 46744</strain>
    </source>
</reference>
<organism evidence="1 2">
    <name type="scientific">Actinomadura algeriensis</name>
    <dbReference type="NCBI Taxonomy" id="1679523"/>
    <lineage>
        <taxon>Bacteria</taxon>
        <taxon>Bacillati</taxon>
        <taxon>Actinomycetota</taxon>
        <taxon>Actinomycetes</taxon>
        <taxon>Streptosporangiales</taxon>
        <taxon>Thermomonosporaceae</taxon>
        <taxon>Actinomadura</taxon>
    </lineage>
</organism>
<name>A0ABR9JNG3_9ACTN</name>
<evidence type="ECO:0000313" key="1">
    <source>
        <dbReference type="EMBL" id="MBE1532092.1"/>
    </source>
</evidence>